<organism evidence="2 3">
    <name type="scientific">Periconia macrospinosa</name>
    <dbReference type="NCBI Taxonomy" id="97972"/>
    <lineage>
        <taxon>Eukaryota</taxon>
        <taxon>Fungi</taxon>
        <taxon>Dikarya</taxon>
        <taxon>Ascomycota</taxon>
        <taxon>Pezizomycotina</taxon>
        <taxon>Dothideomycetes</taxon>
        <taxon>Pleosporomycetidae</taxon>
        <taxon>Pleosporales</taxon>
        <taxon>Massarineae</taxon>
        <taxon>Periconiaceae</taxon>
        <taxon>Periconia</taxon>
    </lineage>
</organism>
<feature type="compositionally biased region" description="Low complexity" evidence="1">
    <location>
        <begin position="1"/>
        <end position="17"/>
    </location>
</feature>
<dbReference type="OrthoDB" id="2013972at2759"/>
<dbReference type="CDD" id="cd02440">
    <property type="entry name" value="AdoMet_MTases"/>
    <property type="match status" value="1"/>
</dbReference>
<feature type="compositionally biased region" description="Low complexity" evidence="1">
    <location>
        <begin position="24"/>
        <end position="36"/>
    </location>
</feature>
<dbReference type="AlphaFoldDB" id="A0A2V1DB69"/>
<dbReference type="SUPFAM" id="SSF53335">
    <property type="entry name" value="S-adenosyl-L-methionine-dependent methyltransferases"/>
    <property type="match status" value="1"/>
</dbReference>
<dbReference type="GO" id="GO:0008168">
    <property type="term" value="F:methyltransferase activity"/>
    <property type="evidence" value="ECO:0007669"/>
    <property type="project" value="UniProtKB-KW"/>
</dbReference>
<dbReference type="GO" id="GO:0032259">
    <property type="term" value="P:methylation"/>
    <property type="evidence" value="ECO:0007669"/>
    <property type="project" value="UniProtKB-KW"/>
</dbReference>
<evidence type="ECO:0000256" key="1">
    <source>
        <dbReference type="SAM" id="MobiDB-lite"/>
    </source>
</evidence>
<keyword evidence="3" id="KW-1185">Reference proteome</keyword>
<gene>
    <name evidence="2" type="ORF">DM02DRAFT_660275</name>
</gene>
<accession>A0A2V1DB69</accession>
<dbReference type="EMBL" id="KZ805501">
    <property type="protein sequence ID" value="PVH95291.1"/>
    <property type="molecule type" value="Genomic_DNA"/>
</dbReference>
<sequence>MSSAPAASDSGPSSTTPAQPPPVTTTTTTTTTTAPPLDTQSDHNDSVLTLEVDTGADGGNGTGSDTDSAYEGNSTASTSLASSVLNYEYTNGRRYHGYRSGSYLLPNDDEEQDRLDFVHHIFLLMLDGKLYNAPVQDPKRVLDVGTGTGIWAIDFGDAHPGAEVFGTDLSPIQPSWVPPNVKFYIDDAESDWVYPPDEHFDFIHTRSLGGAIGDWDKLCKQSYENLKPGGYLEMQEPIARFECDDGSFAQAKDLYQWQELCNQAAAKFGKVLQSADELKGKLLAAGFVDVHEKILKVPIGPWPKDPKMKELGRYHREQLSQGIGPYTLGFLGKIQGWSEDECKIITAKVISQMRNPKIHTYIKYYFVHGRKPESAVN</sequence>
<dbReference type="Pfam" id="PF13489">
    <property type="entry name" value="Methyltransf_23"/>
    <property type="match status" value="1"/>
</dbReference>
<name>A0A2V1DB69_9PLEO</name>
<protein>
    <submittedName>
        <fullName evidence="2">S-adenosyl-L-methionine-dependent methyltransferase</fullName>
    </submittedName>
</protein>
<dbReference type="InterPro" id="IPR029063">
    <property type="entry name" value="SAM-dependent_MTases_sf"/>
</dbReference>
<dbReference type="STRING" id="97972.A0A2V1DB69"/>
<feature type="region of interest" description="Disordered" evidence="1">
    <location>
        <begin position="1"/>
        <end position="77"/>
    </location>
</feature>
<proteinExistence type="predicted"/>
<reference evidence="2 3" key="1">
    <citation type="journal article" date="2018" name="Sci. Rep.">
        <title>Comparative genomics provides insights into the lifestyle and reveals functional heterogeneity of dark septate endophytic fungi.</title>
        <authorList>
            <person name="Knapp D.G."/>
            <person name="Nemeth J.B."/>
            <person name="Barry K."/>
            <person name="Hainaut M."/>
            <person name="Henrissat B."/>
            <person name="Johnson J."/>
            <person name="Kuo A."/>
            <person name="Lim J.H.P."/>
            <person name="Lipzen A."/>
            <person name="Nolan M."/>
            <person name="Ohm R.A."/>
            <person name="Tamas L."/>
            <person name="Grigoriev I.V."/>
            <person name="Spatafora J.W."/>
            <person name="Nagy L.G."/>
            <person name="Kovacs G.M."/>
        </authorList>
    </citation>
    <scope>NUCLEOTIDE SEQUENCE [LARGE SCALE GENOMIC DNA]</scope>
    <source>
        <strain evidence="2 3">DSE2036</strain>
    </source>
</reference>
<evidence type="ECO:0000313" key="2">
    <source>
        <dbReference type="EMBL" id="PVH95291.1"/>
    </source>
</evidence>
<dbReference type="PANTHER" id="PTHR43591:SF10">
    <property type="entry name" value="ABC TRANSMEMBRANE TYPE-1 DOMAIN-CONTAINING PROTEIN-RELATED"/>
    <property type="match status" value="1"/>
</dbReference>
<dbReference type="Gene3D" id="3.40.50.150">
    <property type="entry name" value="Vaccinia Virus protein VP39"/>
    <property type="match status" value="1"/>
</dbReference>
<keyword evidence="2" id="KW-0808">Transferase</keyword>
<evidence type="ECO:0000313" key="3">
    <source>
        <dbReference type="Proteomes" id="UP000244855"/>
    </source>
</evidence>
<feature type="compositionally biased region" description="Low complexity" evidence="1">
    <location>
        <begin position="63"/>
        <end position="77"/>
    </location>
</feature>
<dbReference type="Proteomes" id="UP000244855">
    <property type="component" value="Unassembled WGS sequence"/>
</dbReference>
<keyword evidence="2" id="KW-0489">Methyltransferase</keyword>
<dbReference type="PANTHER" id="PTHR43591">
    <property type="entry name" value="METHYLTRANSFERASE"/>
    <property type="match status" value="1"/>
</dbReference>